<sequence length="151" mass="15154">MITRISLGLAIAAALPLAAQAHEAAAPATAPSATPAAPSAAPVVAQEALVVVRDAETGKLRPATAEEHAALQAQLPAAKARVALRAVALSPQMKLHSSGATGIRATDEMASQSVVVRGPDGKLIEACFASKEEAEAFMKSASAAKSALPTE</sequence>
<evidence type="ECO:0000256" key="1">
    <source>
        <dbReference type="SAM" id="SignalP"/>
    </source>
</evidence>
<dbReference type="AlphaFoldDB" id="A0A2G9C524"/>
<dbReference type="NCBIfam" id="NF047450">
    <property type="entry name" value="post-PEP-CTERM_1"/>
    <property type="match status" value="1"/>
</dbReference>
<organism evidence="2 3">
    <name type="scientific">Roseateles chitinivorans</name>
    <dbReference type="NCBI Taxonomy" id="2917965"/>
    <lineage>
        <taxon>Bacteria</taxon>
        <taxon>Pseudomonadati</taxon>
        <taxon>Pseudomonadota</taxon>
        <taxon>Betaproteobacteria</taxon>
        <taxon>Burkholderiales</taxon>
        <taxon>Sphaerotilaceae</taxon>
        <taxon>Roseateles</taxon>
    </lineage>
</organism>
<keyword evidence="3" id="KW-1185">Reference proteome</keyword>
<dbReference type="OrthoDB" id="8755107at2"/>
<feature type="chain" id="PRO_5013870000" evidence="1">
    <location>
        <begin position="22"/>
        <end position="151"/>
    </location>
</feature>
<proteinExistence type="predicted"/>
<comment type="caution">
    <text evidence="2">The sequence shown here is derived from an EMBL/GenBank/DDBJ whole genome shotgun (WGS) entry which is preliminary data.</text>
</comment>
<evidence type="ECO:0000313" key="3">
    <source>
        <dbReference type="Proteomes" id="UP000231501"/>
    </source>
</evidence>
<accession>A0A2G9C524</accession>
<gene>
    <name evidence="2" type="ORF">CS062_19445</name>
</gene>
<feature type="signal peptide" evidence="1">
    <location>
        <begin position="1"/>
        <end position="21"/>
    </location>
</feature>
<dbReference type="RefSeq" id="WP_099863233.1">
    <property type="nucleotide sequence ID" value="NZ_PEOG01000062.1"/>
</dbReference>
<dbReference type="EMBL" id="PEOG01000062">
    <property type="protein sequence ID" value="PIM51498.1"/>
    <property type="molecule type" value="Genomic_DNA"/>
</dbReference>
<keyword evidence="1" id="KW-0732">Signal</keyword>
<dbReference type="Proteomes" id="UP000231501">
    <property type="component" value="Unassembled WGS sequence"/>
</dbReference>
<protein>
    <submittedName>
        <fullName evidence="2">Uncharacterized protein</fullName>
    </submittedName>
</protein>
<name>A0A2G9C524_9BURK</name>
<evidence type="ECO:0000313" key="2">
    <source>
        <dbReference type="EMBL" id="PIM51498.1"/>
    </source>
</evidence>
<reference evidence="2 3" key="1">
    <citation type="submission" date="2017-11" db="EMBL/GenBank/DDBJ databases">
        <title>Draft genome sequence of Mitsuaria sp. HWN-4.</title>
        <authorList>
            <person name="Gundlapally S.R."/>
        </authorList>
    </citation>
    <scope>NUCLEOTIDE SEQUENCE [LARGE SCALE GENOMIC DNA]</scope>
    <source>
        <strain evidence="2 3">HWN-4</strain>
    </source>
</reference>